<dbReference type="PROSITE" id="PS51032">
    <property type="entry name" value="AP2_ERF"/>
    <property type="match status" value="1"/>
</dbReference>
<keyword evidence="10" id="KW-1185">Reference proteome</keyword>
<evidence type="ECO:0000256" key="3">
    <source>
        <dbReference type="ARBA" id="ARBA00023125"/>
    </source>
</evidence>
<dbReference type="InterPro" id="IPR001471">
    <property type="entry name" value="AP2/ERF_dom"/>
</dbReference>
<name>A0A5C7I478_9ROSI</name>
<dbReference type="InterPro" id="IPR044808">
    <property type="entry name" value="ERF_plant"/>
</dbReference>
<dbReference type="InterPro" id="IPR036955">
    <property type="entry name" value="AP2/ERF_dom_sf"/>
</dbReference>
<dbReference type="SMART" id="SM00380">
    <property type="entry name" value="AP2"/>
    <property type="match status" value="1"/>
</dbReference>
<keyword evidence="2" id="KW-0805">Transcription regulation</keyword>
<dbReference type="EMBL" id="VAHF01000004">
    <property type="protein sequence ID" value="TXG63808.1"/>
    <property type="molecule type" value="Genomic_DNA"/>
</dbReference>
<dbReference type="PANTHER" id="PTHR31190:SF488">
    <property type="entry name" value="ETHYLENE-RESPONSIVE TRANSCRIPTION FACTOR ERF096"/>
    <property type="match status" value="1"/>
</dbReference>
<gene>
    <name evidence="9" type="ORF">EZV62_010802</name>
</gene>
<protein>
    <recommendedName>
        <fullName evidence="8">AP2/ERF domain-containing protein</fullName>
    </recommendedName>
</protein>
<reference evidence="10" key="1">
    <citation type="journal article" date="2019" name="Gigascience">
        <title>De novo genome assembly of the endangered Acer yangbiense, a plant species with extremely small populations endemic to Yunnan Province, China.</title>
        <authorList>
            <person name="Yang J."/>
            <person name="Wariss H.M."/>
            <person name="Tao L."/>
            <person name="Zhang R."/>
            <person name="Yun Q."/>
            <person name="Hollingsworth P."/>
            <person name="Dao Z."/>
            <person name="Luo G."/>
            <person name="Guo H."/>
            <person name="Ma Y."/>
            <person name="Sun W."/>
        </authorList>
    </citation>
    <scope>NUCLEOTIDE SEQUENCE [LARGE SCALE GENOMIC DNA]</scope>
    <source>
        <strain evidence="10">cv. Malutang</strain>
    </source>
</reference>
<evidence type="ECO:0000256" key="4">
    <source>
        <dbReference type="ARBA" id="ARBA00023163"/>
    </source>
</evidence>
<dbReference type="OrthoDB" id="10038011at2759"/>
<dbReference type="GO" id="GO:0005634">
    <property type="term" value="C:nucleus"/>
    <property type="evidence" value="ECO:0007669"/>
    <property type="project" value="UniProtKB-SubCell"/>
</dbReference>
<comment type="subcellular location">
    <subcellularLocation>
        <location evidence="1">Nucleus</location>
    </subcellularLocation>
</comment>
<comment type="caution">
    <text evidence="9">The sequence shown here is derived from an EMBL/GenBank/DDBJ whole genome shotgun (WGS) entry which is preliminary data.</text>
</comment>
<evidence type="ECO:0000256" key="7">
    <source>
        <dbReference type="SAM" id="MobiDB-lite"/>
    </source>
</evidence>
<feature type="region of interest" description="Disordered" evidence="7">
    <location>
        <begin position="81"/>
        <end position="117"/>
    </location>
</feature>
<dbReference type="SUPFAM" id="SSF54171">
    <property type="entry name" value="DNA-binding domain"/>
    <property type="match status" value="1"/>
</dbReference>
<evidence type="ECO:0000259" key="8">
    <source>
        <dbReference type="PROSITE" id="PS51032"/>
    </source>
</evidence>
<evidence type="ECO:0000256" key="1">
    <source>
        <dbReference type="ARBA" id="ARBA00004123"/>
    </source>
</evidence>
<dbReference type="GO" id="GO:0003677">
    <property type="term" value="F:DNA binding"/>
    <property type="evidence" value="ECO:0007669"/>
    <property type="project" value="UniProtKB-KW"/>
</dbReference>
<dbReference type="GO" id="GO:0003700">
    <property type="term" value="F:DNA-binding transcription factor activity"/>
    <property type="evidence" value="ECO:0007669"/>
    <property type="project" value="InterPro"/>
</dbReference>
<accession>A0A5C7I478</accession>
<evidence type="ECO:0000256" key="5">
    <source>
        <dbReference type="ARBA" id="ARBA00023242"/>
    </source>
</evidence>
<dbReference type="AlphaFoldDB" id="A0A5C7I478"/>
<dbReference type="PRINTS" id="PR00367">
    <property type="entry name" value="ETHRSPELEMNT"/>
</dbReference>
<dbReference type="GO" id="GO:0009873">
    <property type="term" value="P:ethylene-activated signaling pathway"/>
    <property type="evidence" value="ECO:0007669"/>
    <property type="project" value="InterPro"/>
</dbReference>
<evidence type="ECO:0000256" key="6">
    <source>
        <dbReference type="ARBA" id="ARBA00024343"/>
    </source>
</evidence>
<proteinExistence type="inferred from homology"/>
<dbReference type="Gene3D" id="3.30.730.10">
    <property type="entry name" value="AP2/ERF domain"/>
    <property type="match status" value="1"/>
</dbReference>
<dbReference type="InterPro" id="IPR016177">
    <property type="entry name" value="DNA-bd_dom_sf"/>
</dbReference>
<dbReference type="Pfam" id="PF00847">
    <property type="entry name" value="AP2"/>
    <property type="match status" value="1"/>
</dbReference>
<organism evidence="9 10">
    <name type="scientific">Acer yangbiense</name>
    <dbReference type="NCBI Taxonomy" id="1000413"/>
    <lineage>
        <taxon>Eukaryota</taxon>
        <taxon>Viridiplantae</taxon>
        <taxon>Streptophyta</taxon>
        <taxon>Embryophyta</taxon>
        <taxon>Tracheophyta</taxon>
        <taxon>Spermatophyta</taxon>
        <taxon>Magnoliopsida</taxon>
        <taxon>eudicotyledons</taxon>
        <taxon>Gunneridae</taxon>
        <taxon>Pentapetalae</taxon>
        <taxon>rosids</taxon>
        <taxon>malvids</taxon>
        <taxon>Sapindales</taxon>
        <taxon>Sapindaceae</taxon>
        <taxon>Hippocastanoideae</taxon>
        <taxon>Acereae</taxon>
        <taxon>Acer</taxon>
    </lineage>
</organism>
<evidence type="ECO:0000313" key="10">
    <source>
        <dbReference type="Proteomes" id="UP000323000"/>
    </source>
</evidence>
<evidence type="ECO:0000256" key="2">
    <source>
        <dbReference type="ARBA" id="ARBA00023015"/>
    </source>
</evidence>
<dbReference type="PANTHER" id="PTHR31190">
    <property type="entry name" value="DNA-BINDING DOMAIN"/>
    <property type="match status" value="1"/>
</dbReference>
<dbReference type="CDD" id="cd00018">
    <property type="entry name" value="AP2"/>
    <property type="match status" value="1"/>
</dbReference>
<dbReference type="FunFam" id="3.30.730.10:FF:000001">
    <property type="entry name" value="Ethylene-responsive transcription factor 2"/>
    <property type="match status" value="1"/>
</dbReference>
<sequence length="148" mass="16630">MADDHRKKVRQEEGTSIRYRGVRKRPWGKYAAEIRDSTRHGVRVWLGTFSTAEEAARAYDTAAFSMRGPLAILNFPQEHISSSNVTSSSSYSSYSSSCSSSSSSSSTILQNVEKTSAEGEKQVFEIEYLDDKLLEELLDFDQNKTKND</sequence>
<evidence type="ECO:0000313" key="9">
    <source>
        <dbReference type="EMBL" id="TXG63808.1"/>
    </source>
</evidence>
<keyword evidence="3" id="KW-0238">DNA-binding</keyword>
<comment type="similarity">
    <text evidence="6">Belongs to the AP2/ERF transcription factor family. ERF subfamily.</text>
</comment>
<feature type="domain" description="AP2/ERF" evidence="8">
    <location>
        <begin position="18"/>
        <end position="76"/>
    </location>
</feature>
<dbReference type="Proteomes" id="UP000323000">
    <property type="component" value="Chromosome 4"/>
</dbReference>
<feature type="compositionally biased region" description="Low complexity" evidence="7">
    <location>
        <begin position="81"/>
        <end position="106"/>
    </location>
</feature>
<keyword evidence="4" id="KW-0804">Transcription</keyword>
<keyword evidence="5" id="KW-0539">Nucleus</keyword>